<evidence type="ECO:0008006" key="3">
    <source>
        <dbReference type="Google" id="ProtNLM"/>
    </source>
</evidence>
<name>A0A1Y1K987_PHOPY</name>
<feature type="region of interest" description="Disordered" evidence="1">
    <location>
        <begin position="141"/>
        <end position="385"/>
    </location>
</feature>
<evidence type="ECO:0000256" key="1">
    <source>
        <dbReference type="SAM" id="MobiDB-lite"/>
    </source>
</evidence>
<dbReference type="Gene3D" id="2.40.50.40">
    <property type="match status" value="1"/>
</dbReference>
<feature type="region of interest" description="Disordered" evidence="1">
    <location>
        <begin position="21"/>
        <end position="126"/>
    </location>
</feature>
<feature type="compositionally biased region" description="Polar residues" evidence="1">
    <location>
        <begin position="463"/>
        <end position="481"/>
    </location>
</feature>
<feature type="compositionally biased region" description="Basic residues" evidence="1">
    <location>
        <begin position="345"/>
        <end position="358"/>
    </location>
</feature>
<feature type="compositionally biased region" description="Polar residues" evidence="1">
    <location>
        <begin position="21"/>
        <end position="41"/>
    </location>
</feature>
<sequence length="598" mass="65728">MMAALISLDNQSIWVPPSHMSASESFSKLSPGKQQELSQQDRTARSCQDGYVLPKSALSHRQKTSSEVITISSDEESDTDDGDSAVDGTLQSSRPRGSPLSFAGDAPGEWEESYHGKMDQHSPRLLGTADDHSIVSLPLDEQDPVCTEIRSPAPPSPAAGDSMETPFSQFVSAPQIPGCSDEMAPEPTDSFEAVQESGDELCPSHQPETRGATRPNANDIDGSDNDTSTNVQQTRQSSPVPVQPSTRPFDDAAGRSSMPNGKHPNESNEAEGSLGCSRHGCQPVESETQSLGETGFHSGAATVHNTEGRTGILNSCDGSNKRRRRKAREPAGEGSDSDDEFIPTRKLRKARPHRHRKNPTPDHQSKRSVTKPQVRNNGKKVSASGDQHLDATIASYEEWLLSDAVLKCIRDNGTMTFQMQFTHTLSPCGMRTGYPPKTTNESPKYTDQPQCHAGKPKDRGLLNMNSLTSDKGGTTHQASPNDSDDTDIYKAELLARWGKNIFFLRWDIDGSTGWEPRRNILDKKMLHSFESTYAGFDEGVDVLSKRESKRGKRQYLLHFHGRPQAEDSWVKEELLSPNLLEKARYCGMDLGRHNTTTQ</sequence>
<evidence type="ECO:0000313" key="2">
    <source>
        <dbReference type="EMBL" id="JAV58009.1"/>
    </source>
</evidence>
<feature type="compositionally biased region" description="Acidic residues" evidence="1">
    <location>
        <begin position="73"/>
        <end position="84"/>
    </location>
</feature>
<dbReference type="AlphaFoldDB" id="A0A1Y1K987"/>
<reference evidence="2" key="1">
    <citation type="journal article" date="2016" name="Sci. Rep.">
        <title>Molecular characterization of firefly nuptial gifts: a multi-omics approach sheds light on postcopulatory sexual selection.</title>
        <authorList>
            <person name="Al-Wathiqui N."/>
            <person name="Fallon T.R."/>
            <person name="South A."/>
            <person name="Weng J.K."/>
            <person name="Lewis S.M."/>
        </authorList>
    </citation>
    <scope>NUCLEOTIDE SEQUENCE</scope>
</reference>
<feature type="compositionally biased region" description="Basic and acidic residues" evidence="1">
    <location>
        <begin position="112"/>
        <end position="122"/>
    </location>
</feature>
<proteinExistence type="predicted"/>
<accession>A0A1Y1K987</accession>
<dbReference type="EMBL" id="GEZM01088695">
    <property type="protein sequence ID" value="JAV58009.1"/>
    <property type="molecule type" value="Transcribed_RNA"/>
</dbReference>
<feature type="compositionally biased region" description="Polar residues" evidence="1">
    <location>
        <begin position="225"/>
        <end position="246"/>
    </location>
</feature>
<protein>
    <recommendedName>
        <fullName evidence="3">Chromo domain-containing protein</fullName>
    </recommendedName>
</protein>
<feature type="compositionally biased region" description="Polar residues" evidence="1">
    <location>
        <begin position="437"/>
        <end position="449"/>
    </location>
</feature>
<feature type="region of interest" description="Disordered" evidence="1">
    <location>
        <begin position="432"/>
        <end position="484"/>
    </location>
</feature>
<organism evidence="2">
    <name type="scientific">Photinus pyralis</name>
    <name type="common">Common eastern firefly</name>
    <name type="synonym">Lampyris pyralis</name>
    <dbReference type="NCBI Taxonomy" id="7054"/>
    <lineage>
        <taxon>Eukaryota</taxon>
        <taxon>Metazoa</taxon>
        <taxon>Ecdysozoa</taxon>
        <taxon>Arthropoda</taxon>
        <taxon>Hexapoda</taxon>
        <taxon>Insecta</taxon>
        <taxon>Pterygota</taxon>
        <taxon>Neoptera</taxon>
        <taxon>Endopterygota</taxon>
        <taxon>Coleoptera</taxon>
        <taxon>Polyphaga</taxon>
        <taxon>Elateriformia</taxon>
        <taxon>Elateroidea</taxon>
        <taxon>Lampyridae</taxon>
        <taxon>Lampyrinae</taxon>
        <taxon>Photinus</taxon>
    </lineage>
</organism>